<keyword evidence="3" id="KW-1185">Reference proteome</keyword>
<name>A0A2P4XY12_9STRA</name>
<feature type="region of interest" description="Disordered" evidence="1">
    <location>
        <begin position="80"/>
        <end position="176"/>
    </location>
</feature>
<comment type="caution">
    <text evidence="2">The sequence shown here is derived from an EMBL/GenBank/DDBJ whole genome shotgun (WGS) entry which is preliminary data.</text>
</comment>
<feature type="compositionally biased region" description="Basic and acidic residues" evidence="1">
    <location>
        <begin position="81"/>
        <end position="105"/>
    </location>
</feature>
<feature type="region of interest" description="Disordered" evidence="1">
    <location>
        <begin position="1"/>
        <end position="38"/>
    </location>
</feature>
<dbReference type="EMBL" id="NCKW01007031">
    <property type="protein sequence ID" value="POM70431.1"/>
    <property type="molecule type" value="Genomic_DNA"/>
</dbReference>
<proteinExistence type="predicted"/>
<evidence type="ECO:0000256" key="1">
    <source>
        <dbReference type="SAM" id="MobiDB-lite"/>
    </source>
</evidence>
<feature type="compositionally biased region" description="Polar residues" evidence="1">
    <location>
        <begin position="14"/>
        <end position="34"/>
    </location>
</feature>
<sequence>MTDEPVPSVIGISDDQSSGFQTSRGSSTDSSLMSVSRGAASHMPLSAEGLALIAQGADVGGMVSGEGMGIQVTRTLFPVKSEPEDIKMLEEEAEASEVKPEKQAFVHEPSQGFRQPTPEIPPSSVSSRSASHRSHRQSEKSEDLRKTPSRRLSTIASSRTKSGARSSQRSGPVQIELNVMRQQQEWQSLMEQAQMGFLARERLESMERDRRREQSGSKTRDPDAHRPLSENARLEAERRADDAEERRSLVSESKPRSRSVAELEELKSDLWRSESQRLESEFADRWRQREAKAEGQRARATDEMKRDWISQMKTLQQRMKDVEAERDREKEGSQNMQRFQAGQLRNLRATLSQVQEARRVGHPDLATPTPVLDT</sequence>
<dbReference type="Proteomes" id="UP000237271">
    <property type="component" value="Unassembled WGS sequence"/>
</dbReference>
<organism evidence="2 3">
    <name type="scientific">Phytophthora palmivora</name>
    <dbReference type="NCBI Taxonomy" id="4796"/>
    <lineage>
        <taxon>Eukaryota</taxon>
        <taxon>Sar</taxon>
        <taxon>Stramenopiles</taxon>
        <taxon>Oomycota</taxon>
        <taxon>Peronosporomycetes</taxon>
        <taxon>Peronosporales</taxon>
        <taxon>Peronosporaceae</taxon>
        <taxon>Phytophthora</taxon>
    </lineage>
</organism>
<feature type="compositionally biased region" description="Basic and acidic residues" evidence="1">
    <location>
        <begin position="318"/>
        <end position="332"/>
    </location>
</feature>
<reference evidence="2 3" key="1">
    <citation type="journal article" date="2017" name="Genome Biol. Evol.">
        <title>Phytophthora megakarya and P. palmivora, closely related causal agents of cacao black pod rot, underwent increases in genome sizes and gene numbers by different mechanisms.</title>
        <authorList>
            <person name="Ali S.S."/>
            <person name="Shao J."/>
            <person name="Lary D.J."/>
            <person name="Kronmiller B."/>
            <person name="Shen D."/>
            <person name="Strem M.D."/>
            <person name="Amoako-Attah I."/>
            <person name="Akrofi A.Y."/>
            <person name="Begoude B.A."/>
            <person name="Ten Hoopen G.M."/>
            <person name="Coulibaly K."/>
            <person name="Kebe B.I."/>
            <person name="Melnick R.L."/>
            <person name="Guiltinan M.J."/>
            <person name="Tyler B.M."/>
            <person name="Meinhardt L.W."/>
            <person name="Bailey B.A."/>
        </authorList>
    </citation>
    <scope>NUCLEOTIDE SEQUENCE [LARGE SCALE GENOMIC DNA]</scope>
    <source>
        <strain evidence="3">sbr112.9</strain>
    </source>
</reference>
<evidence type="ECO:0000313" key="2">
    <source>
        <dbReference type="EMBL" id="POM70431.1"/>
    </source>
</evidence>
<gene>
    <name evidence="2" type="ORF">PHPALM_13133</name>
</gene>
<accession>A0A2P4XY12</accession>
<feature type="region of interest" description="Disordered" evidence="1">
    <location>
        <begin position="355"/>
        <end position="374"/>
    </location>
</feature>
<feature type="region of interest" description="Disordered" evidence="1">
    <location>
        <begin position="200"/>
        <end position="344"/>
    </location>
</feature>
<feature type="compositionally biased region" description="Polar residues" evidence="1">
    <location>
        <begin position="150"/>
        <end position="171"/>
    </location>
</feature>
<feature type="compositionally biased region" description="Basic and acidic residues" evidence="1">
    <location>
        <begin position="136"/>
        <end position="146"/>
    </location>
</feature>
<dbReference type="AlphaFoldDB" id="A0A2P4XY12"/>
<feature type="compositionally biased region" description="Basic and acidic residues" evidence="1">
    <location>
        <begin position="200"/>
        <end position="308"/>
    </location>
</feature>
<evidence type="ECO:0000313" key="3">
    <source>
        <dbReference type="Proteomes" id="UP000237271"/>
    </source>
</evidence>
<protein>
    <submittedName>
        <fullName evidence="2">Uncharacterized protein</fullName>
    </submittedName>
</protein>